<gene>
    <name evidence="2" type="ORF">IAB90_04295</name>
</gene>
<evidence type="ECO:0000259" key="1">
    <source>
        <dbReference type="Pfam" id="PF10105"/>
    </source>
</evidence>
<accession>A0A9D1DB61</accession>
<name>A0A9D1DB61_9FIRM</name>
<dbReference type="NCBIfam" id="TIGR03936">
    <property type="entry name" value="sam_1_link_chp"/>
    <property type="match status" value="1"/>
</dbReference>
<comment type="caution">
    <text evidence="2">The sequence shown here is derived from an EMBL/GenBank/DDBJ whole genome shotgun (WGS) entry which is preliminary data.</text>
</comment>
<evidence type="ECO:0000313" key="3">
    <source>
        <dbReference type="Proteomes" id="UP000824179"/>
    </source>
</evidence>
<dbReference type="EMBL" id="DVHB01000075">
    <property type="protein sequence ID" value="HIR39586.1"/>
    <property type="molecule type" value="Genomic_DNA"/>
</dbReference>
<organism evidence="2 3">
    <name type="scientific">Candidatus Coproplasma stercoripullorum</name>
    <dbReference type="NCBI Taxonomy" id="2840751"/>
    <lineage>
        <taxon>Bacteria</taxon>
        <taxon>Bacillati</taxon>
        <taxon>Bacillota</taxon>
        <taxon>Clostridia</taxon>
        <taxon>Eubacteriales</taxon>
        <taxon>Candidatus Coproplasma</taxon>
    </lineage>
</organism>
<protein>
    <submittedName>
        <fullName evidence="2">DUF2344 domain-containing protein</fullName>
    </submittedName>
</protein>
<dbReference type="Proteomes" id="UP000824179">
    <property type="component" value="Unassembled WGS sequence"/>
</dbReference>
<dbReference type="AlphaFoldDB" id="A0A9D1DB61"/>
<reference evidence="2" key="1">
    <citation type="submission" date="2020-10" db="EMBL/GenBank/DDBJ databases">
        <authorList>
            <person name="Gilroy R."/>
        </authorList>
    </citation>
    <scope>NUCLEOTIDE SEQUENCE</scope>
    <source>
        <strain evidence="2">ChiW25-3613</strain>
    </source>
</reference>
<dbReference type="Pfam" id="PF10105">
    <property type="entry name" value="DUF2344"/>
    <property type="match status" value="1"/>
</dbReference>
<evidence type="ECO:0000313" key="2">
    <source>
        <dbReference type="EMBL" id="HIR39586.1"/>
    </source>
</evidence>
<proteinExistence type="predicted"/>
<reference evidence="2" key="2">
    <citation type="journal article" date="2021" name="PeerJ">
        <title>Extensive microbial diversity within the chicken gut microbiome revealed by metagenomics and culture.</title>
        <authorList>
            <person name="Gilroy R."/>
            <person name="Ravi A."/>
            <person name="Getino M."/>
            <person name="Pursley I."/>
            <person name="Horton D.L."/>
            <person name="Alikhan N.F."/>
            <person name="Baker D."/>
            <person name="Gharbi K."/>
            <person name="Hall N."/>
            <person name="Watson M."/>
            <person name="Adriaenssens E.M."/>
            <person name="Foster-Nyarko E."/>
            <person name="Jarju S."/>
            <person name="Secka A."/>
            <person name="Antonio M."/>
            <person name="Oren A."/>
            <person name="Chaudhuri R.R."/>
            <person name="La Ragione R."/>
            <person name="Hildebrand F."/>
            <person name="Pallen M.J."/>
        </authorList>
    </citation>
    <scope>NUCLEOTIDE SEQUENCE</scope>
    <source>
        <strain evidence="2">ChiW25-3613</strain>
    </source>
</reference>
<sequence length="196" mass="22174">MIAFKYTKTDGAEYISHLDLLRHIDRTLRRAGIEVEYSQGFHKHPRIFMGNPLALGVRSNSEYCAADTHFCGDFKDLFNANSPRGVKCLAAEFTDKNPNFAGSIKSCRYEAEGIAPFDAQELMKEESIVITDLRGRAVDIRPRICSVEWQNSKLVFTLRCGENNLRPDLFCDFLSTRYGGRATDILKTESFGEGIF</sequence>
<feature type="domain" description="DUF2344" evidence="1">
    <location>
        <begin position="3"/>
        <end position="166"/>
    </location>
</feature>
<dbReference type="InterPro" id="IPR018768">
    <property type="entry name" value="DUF2344"/>
</dbReference>